<dbReference type="InterPro" id="IPR039422">
    <property type="entry name" value="MarR/SlyA-like"/>
</dbReference>
<evidence type="ECO:0000313" key="2">
    <source>
        <dbReference type="EMBL" id="SHJ48781.1"/>
    </source>
</evidence>
<feature type="domain" description="HTH marR-type" evidence="1">
    <location>
        <begin position="7"/>
        <end position="139"/>
    </location>
</feature>
<dbReference type="PRINTS" id="PR00598">
    <property type="entry name" value="HTHMARR"/>
</dbReference>
<keyword evidence="3" id="KW-1185">Reference proteome</keyword>
<accession>A0A1M6JQ05</accession>
<dbReference type="InterPro" id="IPR036390">
    <property type="entry name" value="WH_DNA-bd_sf"/>
</dbReference>
<dbReference type="InterPro" id="IPR011991">
    <property type="entry name" value="ArsR-like_HTH"/>
</dbReference>
<organism evidence="2 3">
    <name type="scientific">Dethiosulfatibacter aminovorans DSM 17477</name>
    <dbReference type="NCBI Taxonomy" id="1121476"/>
    <lineage>
        <taxon>Bacteria</taxon>
        <taxon>Bacillati</taxon>
        <taxon>Bacillota</taxon>
        <taxon>Tissierellia</taxon>
        <taxon>Dethiosulfatibacter</taxon>
    </lineage>
</organism>
<dbReference type="OrthoDB" id="9790052at2"/>
<dbReference type="STRING" id="1121476.SAMN02745751_02689"/>
<dbReference type="AlphaFoldDB" id="A0A1M6JQ05"/>
<dbReference type="InterPro" id="IPR036388">
    <property type="entry name" value="WH-like_DNA-bd_sf"/>
</dbReference>
<dbReference type="CDD" id="cd00090">
    <property type="entry name" value="HTH_ARSR"/>
    <property type="match status" value="1"/>
</dbReference>
<dbReference type="GO" id="GO:0003700">
    <property type="term" value="F:DNA-binding transcription factor activity"/>
    <property type="evidence" value="ECO:0007669"/>
    <property type="project" value="InterPro"/>
</dbReference>
<dbReference type="Proteomes" id="UP000184052">
    <property type="component" value="Unassembled WGS sequence"/>
</dbReference>
<dbReference type="InterPro" id="IPR000835">
    <property type="entry name" value="HTH_MarR-typ"/>
</dbReference>
<dbReference type="EMBL" id="FQZL01000022">
    <property type="protein sequence ID" value="SHJ48781.1"/>
    <property type="molecule type" value="Genomic_DNA"/>
</dbReference>
<dbReference type="GO" id="GO:0003677">
    <property type="term" value="F:DNA binding"/>
    <property type="evidence" value="ECO:0007669"/>
    <property type="project" value="UniProtKB-KW"/>
</dbReference>
<dbReference type="RefSeq" id="WP_073050087.1">
    <property type="nucleotide sequence ID" value="NZ_FQZL01000022.1"/>
</dbReference>
<keyword evidence="2" id="KW-0238">DNA-binding</keyword>
<name>A0A1M6JQ05_9FIRM</name>
<dbReference type="PROSITE" id="PS50995">
    <property type="entry name" value="HTH_MARR_2"/>
    <property type="match status" value="1"/>
</dbReference>
<dbReference type="GO" id="GO:0006950">
    <property type="term" value="P:response to stress"/>
    <property type="evidence" value="ECO:0007669"/>
    <property type="project" value="TreeGrafter"/>
</dbReference>
<dbReference type="Gene3D" id="1.10.10.10">
    <property type="entry name" value="Winged helix-like DNA-binding domain superfamily/Winged helix DNA-binding domain"/>
    <property type="match status" value="1"/>
</dbReference>
<gene>
    <name evidence="2" type="ORF">SAMN02745751_02689</name>
</gene>
<proteinExistence type="predicted"/>
<evidence type="ECO:0000313" key="3">
    <source>
        <dbReference type="Proteomes" id="UP000184052"/>
    </source>
</evidence>
<dbReference type="PANTHER" id="PTHR33164:SF43">
    <property type="entry name" value="HTH-TYPE TRANSCRIPTIONAL REPRESSOR YETL"/>
    <property type="match status" value="1"/>
</dbReference>
<dbReference type="SMART" id="SM00347">
    <property type="entry name" value="HTH_MARR"/>
    <property type="match status" value="1"/>
</dbReference>
<sequence>MTNSTNGYQIASLIREINSKLNHSIKNEFKDTGLTVPQIMVLKTLSNGNRLKISEISKEMNLVNSTVSGIIDRLEKQDIVKRIRSEEDRRIVYIELSEKGNEIIKNHRAIINNFFNDTFGNLGNEEINTILTGLQTVKNVLDKKLIYEDKSSSNELVFFEHK</sequence>
<dbReference type="PANTHER" id="PTHR33164">
    <property type="entry name" value="TRANSCRIPTIONAL REGULATOR, MARR FAMILY"/>
    <property type="match status" value="1"/>
</dbReference>
<reference evidence="2 3" key="1">
    <citation type="submission" date="2016-11" db="EMBL/GenBank/DDBJ databases">
        <authorList>
            <person name="Jaros S."/>
            <person name="Januszkiewicz K."/>
            <person name="Wedrychowicz H."/>
        </authorList>
    </citation>
    <scope>NUCLEOTIDE SEQUENCE [LARGE SCALE GENOMIC DNA]</scope>
    <source>
        <strain evidence="2 3">DSM 17477</strain>
    </source>
</reference>
<protein>
    <submittedName>
        <fullName evidence="2">DNA-binding transcriptional regulator, MarR family</fullName>
    </submittedName>
</protein>
<dbReference type="SUPFAM" id="SSF46785">
    <property type="entry name" value="Winged helix' DNA-binding domain"/>
    <property type="match status" value="1"/>
</dbReference>
<evidence type="ECO:0000259" key="1">
    <source>
        <dbReference type="PROSITE" id="PS50995"/>
    </source>
</evidence>
<dbReference type="Pfam" id="PF01047">
    <property type="entry name" value="MarR"/>
    <property type="match status" value="1"/>
</dbReference>